<name>A0A6J2X822_SITOR</name>
<organism evidence="3 4">
    <name type="scientific">Sitophilus oryzae</name>
    <name type="common">Rice weevil</name>
    <name type="synonym">Curculio oryzae</name>
    <dbReference type="NCBI Taxonomy" id="7048"/>
    <lineage>
        <taxon>Eukaryota</taxon>
        <taxon>Metazoa</taxon>
        <taxon>Ecdysozoa</taxon>
        <taxon>Arthropoda</taxon>
        <taxon>Hexapoda</taxon>
        <taxon>Insecta</taxon>
        <taxon>Pterygota</taxon>
        <taxon>Neoptera</taxon>
        <taxon>Endopterygota</taxon>
        <taxon>Coleoptera</taxon>
        <taxon>Polyphaga</taxon>
        <taxon>Cucujiformia</taxon>
        <taxon>Curculionidae</taxon>
        <taxon>Dryophthorinae</taxon>
        <taxon>Sitophilus</taxon>
    </lineage>
</organism>
<feature type="chain" id="PRO_5026897206" evidence="2">
    <location>
        <begin position="24"/>
        <end position="181"/>
    </location>
</feature>
<feature type="compositionally biased region" description="Polar residues" evidence="1">
    <location>
        <begin position="62"/>
        <end position="73"/>
    </location>
</feature>
<dbReference type="Proteomes" id="UP000504635">
    <property type="component" value="Unplaced"/>
</dbReference>
<dbReference type="OrthoDB" id="6629392at2759"/>
<dbReference type="GeneID" id="115875931"/>
<accession>A0A6J2X822</accession>
<feature type="region of interest" description="Disordered" evidence="1">
    <location>
        <begin position="162"/>
        <end position="181"/>
    </location>
</feature>
<dbReference type="AlphaFoldDB" id="A0A6J2X822"/>
<keyword evidence="3" id="KW-1185">Reference proteome</keyword>
<gene>
    <name evidence="4" type="primary">LOC115875931</name>
</gene>
<feature type="signal peptide" evidence="2">
    <location>
        <begin position="1"/>
        <end position="23"/>
    </location>
</feature>
<evidence type="ECO:0000313" key="4">
    <source>
        <dbReference type="RefSeq" id="XP_030747383.1"/>
    </source>
</evidence>
<protein>
    <submittedName>
        <fullName evidence="4">Uncharacterized protein LOC115875931</fullName>
    </submittedName>
</protein>
<dbReference type="KEGG" id="soy:115875931"/>
<reference evidence="4" key="1">
    <citation type="submission" date="2025-08" db="UniProtKB">
        <authorList>
            <consortium name="RefSeq"/>
        </authorList>
    </citation>
    <scope>IDENTIFICATION</scope>
    <source>
        <tissue evidence="4">Gonads</tissue>
    </source>
</reference>
<dbReference type="InParanoid" id="A0A6J2X822"/>
<sequence length="181" mass="18893">MNYFTKAFIVILALLSVIKFNTGAPVENTSLTSGSDAKSAFGQAFDEIVVESTLNVKRKGSGRQSRNNQPSITRTKRQHGFPYPSLNFPNYGDSVAAASAQAQSHQAQSPFGNFGASASGSQSQSLAFGPKGPFGSASFAGSQQYMLPNGETINIAFGNSIGNSESNKAGGATISISSPKR</sequence>
<feature type="region of interest" description="Disordered" evidence="1">
    <location>
        <begin position="106"/>
        <end position="127"/>
    </location>
</feature>
<dbReference type="RefSeq" id="XP_030747383.1">
    <property type="nucleotide sequence ID" value="XM_030891523.1"/>
</dbReference>
<proteinExistence type="predicted"/>
<evidence type="ECO:0000256" key="2">
    <source>
        <dbReference type="SAM" id="SignalP"/>
    </source>
</evidence>
<feature type="compositionally biased region" description="Low complexity" evidence="1">
    <location>
        <begin position="106"/>
        <end position="125"/>
    </location>
</feature>
<evidence type="ECO:0000256" key="1">
    <source>
        <dbReference type="SAM" id="MobiDB-lite"/>
    </source>
</evidence>
<evidence type="ECO:0000313" key="3">
    <source>
        <dbReference type="Proteomes" id="UP000504635"/>
    </source>
</evidence>
<keyword evidence="2" id="KW-0732">Signal</keyword>
<feature type="region of interest" description="Disordered" evidence="1">
    <location>
        <begin position="56"/>
        <end position="83"/>
    </location>
</feature>